<dbReference type="AlphaFoldDB" id="A0A936NC10"/>
<name>A0A936NC10_9ACTN</name>
<dbReference type="Pfam" id="PF18480">
    <property type="entry name" value="DUF5615"/>
    <property type="match status" value="1"/>
</dbReference>
<evidence type="ECO:0000313" key="3">
    <source>
        <dbReference type="Proteomes" id="UP000727993"/>
    </source>
</evidence>
<dbReference type="EMBL" id="JADJZA010000006">
    <property type="protein sequence ID" value="MBK9296889.1"/>
    <property type="molecule type" value="Genomic_DNA"/>
</dbReference>
<evidence type="ECO:0000259" key="1">
    <source>
        <dbReference type="Pfam" id="PF18480"/>
    </source>
</evidence>
<evidence type="ECO:0000313" key="2">
    <source>
        <dbReference type="EMBL" id="MBK9296889.1"/>
    </source>
</evidence>
<gene>
    <name evidence="2" type="ORF">IPN02_08640</name>
</gene>
<accession>A0A936NC10</accession>
<sequence length="118" mass="12825">MRLLIDEMHHVAVAGALRADGFDAISVAERPDLRGTSDSDLFELAASTHGVIVTENIRDFAPLAARWVAEGRLFVGLVLTSPQRFNRAAVAYPGDLLAALRSWLTAAPPAGEGWTWWL</sequence>
<protein>
    <submittedName>
        <fullName evidence="2">DUF5615 family PIN-like protein</fullName>
    </submittedName>
</protein>
<reference evidence="2 3" key="1">
    <citation type="submission" date="2020-10" db="EMBL/GenBank/DDBJ databases">
        <title>Connecting structure to function with the recovery of over 1000 high-quality activated sludge metagenome-assembled genomes encoding full-length rRNA genes using long-read sequencing.</title>
        <authorList>
            <person name="Singleton C.M."/>
            <person name="Petriglieri F."/>
            <person name="Kristensen J.M."/>
            <person name="Kirkegaard R.H."/>
            <person name="Michaelsen T.Y."/>
            <person name="Andersen M.H."/>
            <person name="Karst S.M."/>
            <person name="Dueholm M.S."/>
            <person name="Nielsen P.H."/>
            <person name="Albertsen M."/>
        </authorList>
    </citation>
    <scope>NUCLEOTIDE SEQUENCE [LARGE SCALE GENOMIC DNA]</scope>
    <source>
        <strain evidence="2">Lyne_18-Q3-R50-59_MAXAC.006</strain>
    </source>
</reference>
<feature type="domain" description="DUF5615" evidence="1">
    <location>
        <begin position="1"/>
        <end position="81"/>
    </location>
</feature>
<dbReference type="InterPro" id="IPR041049">
    <property type="entry name" value="DUF5615"/>
</dbReference>
<proteinExistence type="predicted"/>
<comment type="caution">
    <text evidence="2">The sequence shown here is derived from an EMBL/GenBank/DDBJ whole genome shotgun (WGS) entry which is preliminary data.</text>
</comment>
<dbReference type="Proteomes" id="UP000727993">
    <property type="component" value="Unassembled WGS sequence"/>
</dbReference>
<organism evidence="2 3">
    <name type="scientific">Candidatus Neomicrothrix subdominans</name>
    <dbReference type="NCBI Taxonomy" id="2954438"/>
    <lineage>
        <taxon>Bacteria</taxon>
        <taxon>Bacillati</taxon>
        <taxon>Actinomycetota</taxon>
        <taxon>Acidimicrobiia</taxon>
        <taxon>Acidimicrobiales</taxon>
        <taxon>Microthrixaceae</taxon>
        <taxon>Candidatus Neomicrothrix</taxon>
    </lineage>
</organism>